<gene>
    <name evidence="2" type="ORF">INT43_008369</name>
</gene>
<reference evidence="2" key="1">
    <citation type="submission" date="2020-12" db="EMBL/GenBank/DDBJ databases">
        <title>Metabolic potential, ecology and presence of endohyphal bacteria is reflected in genomic diversity of Mucoromycotina.</title>
        <authorList>
            <person name="Muszewska A."/>
            <person name="Okrasinska A."/>
            <person name="Steczkiewicz K."/>
            <person name="Drgas O."/>
            <person name="Orlowska M."/>
            <person name="Perlinska-Lenart U."/>
            <person name="Aleksandrzak-Piekarczyk T."/>
            <person name="Szatraj K."/>
            <person name="Zielenkiewicz U."/>
            <person name="Pilsyk S."/>
            <person name="Malc E."/>
            <person name="Mieczkowski P."/>
            <person name="Kruszewska J.S."/>
            <person name="Biernat P."/>
            <person name="Pawlowska J."/>
        </authorList>
    </citation>
    <scope>NUCLEOTIDE SEQUENCE</scope>
    <source>
        <strain evidence="2">WA0000067209</strain>
    </source>
</reference>
<organism evidence="2 3">
    <name type="scientific">Mortierella isabellina</name>
    <name type="common">Filamentous fungus</name>
    <name type="synonym">Umbelopsis isabellina</name>
    <dbReference type="NCBI Taxonomy" id="91625"/>
    <lineage>
        <taxon>Eukaryota</taxon>
        <taxon>Fungi</taxon>
        <taxon>Fungi incertae sedis</taxon>
        <taxon>Mucoromycota</taxon>
        <taxon>Mucoromycotina</taxon>
        <taxon>Umbelopsidomycetes</taxon>
        <taxon>Umbelopsidales</taxon>
        <taxon>Umbelopsidaceae</taxon>
        <taxon>Umbelopsis</taxon>
    </lineage>
</organism>
<evidence type="ECO:0000313" key="2">
    <source>
        <dbReference type="EMBL" id="KAG2171643.1"/>
    </source>
</evidence>
<dbReference type="OrthoDB" id="18996at2759"/>
<name>A0A8H7PCZ3_MORIS</name>
<feature type="domain" description="DUF427" evidence="1">
    <location>
        <begin position="152"/>
        <end position="245"/>
    </location>
</feature>
<comment type="caution">
    <text evidence="2">The sequence shown here is derived from an EMBL/GenBank/DDBJ whole genome shotgun (WGS) entry which is preliminary data.</text>
</comment>
<dbReference type="PANTHER" id="PTHR34310:SF9">
    <property type="entry name" value="BLR5716 PROTEIN"/>
    <property type="match status" value="1"/>
</dbReference>
<protein>
    <recommendedName>
        <fullName evidence="1">DUF427 domain-containing protein</fullName>
    </recommendedName>
</protein>
<dbReference type="Pfam" id="PF04248">
    <property type="entry name" value="NTP_transf_9"/>
    <property type="match status" value="1"/>
</dbReference>
<accession>A0A8H7PCZ3</accession>
<dbReference type="InterPro" id="IPR007361">
    <property type="entry name" value="DUF427"/>
</dbReference>
<dbReference type="PANTHER" id="PTHR34310">
    <property type="entry name" value="DUF427 DOMAIN PROTEIN (AFU_ORTHOLOGUE AFUA_3G02220)"/>
    <property type="match status" value="1"/>
</dbReference>
<evidence type="ECO:0000313" key="3">
    <source>
        <dbReference type="Proteomes" id="UP000654370"/>
    </source>
</evidence>
<keyword evidence="3" id="KW-1185">Reference proteome</keyword>
<dbReference type="Gene3D" id="2.170.150.40">
    <property type="entry name" value="Domain of unknown function (DUF427)"/>
    <property type="match status" value="2"/>
</dbReference>
<proteinExistence type="predicted"/>
<sequence>MASHHRTPGKRLVSEPETVVYEESPRWIRGYYQNTKVVDSKKAYLVWEGTNHIPFWAFPIKDIQGLEPNNNKDGGREGIRDQWYDLKVGSETISNFAWSIHQNTPGSISGAGDVAIVASQKLDHWLEDDETIYGHPRSPYARIDVRASSRHVRVDIDGVTVAETKNAMFLYENGLPTRYYINTIDVKRIDLFHPVSLNTICPYKGSASYFSAVVNGKNYDNIVWTYLEPFEGLERIKGRWCFYNEKLDIYVDGEKA</sequence>
<dbReference type="AlphaFoldDB" id="A0A8H7PCZ3"/>
<dbReference type="EMBL" id="JAEPQZ010000020">
    <property type="protein sequence ID" value="KAG2171643.1"/>
    <property type="molecule type" value="Genomic_DNA"/>
</dbReference>
<dbReference type="InterPro" id="IPR038694">
    <property type="entry name" value="DUF427_sf"/>
</dbReference>
<dbReference type="Proteomes" id="UP000654370">
    <property type="component" value="Unassembled WGS sequence"/>
</dbReference>
<evidence type="ECO:0000259" key="1">
    <source>
        <dbReference type="Pfam" id="PF04248"/>
    </source>
</evidence>